<name>A0AA43QVS5_9LECA</name>
<dbReference type="InterPro" id="IPR037151">
    <property type="entry name" value="AlkB-like_sf"/>
</dbReference>
<dbReference type="InterPro" id="IPR032852">
    <property type="entry name" value="ALKBH2"/>
</dbReference>
<feature type="compositionally biased region" description="Polar residues" evidence="1">
    <location>
        <begin position="96"/>
        <end position="110"/>
    </location>
</feature>
<feature type="region of interest" description="Disordered" evidence="1">
    <location>
        <begin position="1"/>
        <end position="110"/>
    </location>
</feature>
<sequence>MDALKKTVEHQTSNGKARDSTGNVRFPVTCLTVDVRPTKSSQNQFEAENIETPIPESSSNISPSSSNNSHSSLDTSSSQQGGRKRSLKEANDIDDNNLSTTPASTESSKASNGYVRGLLLDKDEGDREYVGTEVLIVRGGGGMGITADGRRDHTKDHSRKDSTAVAFLNNMKHNVPINVILGNKNKAAPSAIPHRYCVLDYFKVTDIWCEKVNGFVVIFYRLEKLFLDKKSWWAPVGSSETPTTRDFEAKALRQQCVTCTTSSPQVYDKGWMCLNSDCSTFWTSNGNSATVDLTYNPAFLHERSPSENLAPPYLLKPDSGNLCLNNVAAGITVSKGATRGVVCGNCDRCIPRKYWNAWKCATPDCGYVLHAPRDVLSASQVRTNLANTFDGPALSMDKCDESIQIDVEQHGLYRLHRYHLAPGNTVTHIFSCETLNSAIGGPNELFMALPQADLGLQRFEMSQSMSPGQLVAHFSSNSGLPYKYVVAVDSKAFADVPPELLNVLKRGSWAAKLAVPGKQQELAPFNEILTVGYLESDKMGYHDDGEATVGPTVVSLSLGGDSEMKFRMKAKFYYGMPKRGDGGKSPYNPNLPIIPGCAKPEDRRRLNALAATNCTPAELAKEAKKAFADCKATPPALLNLKLAHGDIVVQHGGQVQKHYEHCAVPSDKLRFALTARHIKPEGVASEDLWKGELPAGFDDAANAYDGDMALYEQYLARLH</sequence>
<evidence type="ECO:0000259" key="2">
    <source>
        <dbReference type="PROSITE" id="PS51471"/>
    </source>
</evidence>
<reference evidence="3" key="1">
    <citation type="journal article" date="2023" name="Genome Biol. Evol.">
        <title>First Whole Genome Sequence and Flow Cytometry Genome Size Data for the Lichen-Forming Fungus Ramalina farinacea (Ascomycota).</title>
        <authorList>
            <person name="Llewellyn T."/>
            <person name="Mian S."/>
            <person name="Hill R."/>
            <person name="Leitch I.J."/>
            <person name="Gaya E."/>
        </authorList>
    </citation>
    <scope>NUCLEOTIDE SEQUENCE</scope>
    <source>
        <strain evidence="3">LIQ254RAFAR</strain>
    </source>
</reference>
<organism evidence="3 4">
    <name type="scientific">Ramalina farinacea</name>
    <dbReference type="NCBI Taxonomy" id="258253"/>
    <lineage>
        <taxon>Eukaryota</taxon>
        <taxon>Fungi</taxon>
        <taxon>Dikarya</taxon>
        <taxon>Ascomycota</taxon>
        <taxon>Pezizomycotina</taxon>
        <taxon>Lecanoromycetes</taxon>
        <taxon>OSLEUM clade</taxon>
        <taxon>Lecanoromycetidae</taxon>
        <taxon>Lecanorales</taxon>
        <taxon>Lecanorineae</taxon>
        <taxon>Ramalinaceae</taxon>
        <taxon>Ramalina</taxon>
    </lineage>
</organism>
<dbReference type="Proteomes" id="UP001161017">
    <property type="component" value="Unassembled WGS sequence"/>
</dbReference>
<dbReference type="PANTHER" id="PTHR31573:SF4">
    <property type="entry name" value="FE2OG DIOXYGENASE DOMAIN-CONTAINING PROTEIN"/>
    <property type="match status" value="1"/>
</dbReference>
<dbReference type="PROSITE" id="PS51471">
    <property type="entry name" value="FE2OG_OXY"/>
    <property type="match status" value="1"/>
</dbReference>
<feature type="compositionally biased region" description="Polar residues" evidence="1">
    <location>
        <begin position="10"/>
        <end position="23"/>
    </location>
</feature>
<keyword evidence="4" id="KW-1185">Reference proteome</keyword>
<dbReference type="GO" id="GO:0051747">
    <property type="term" value="F:cytosine C-5 DNA demethylase activity"/>
    <property type="evidence" value="ECO:0007669"/>
    <property type="project" value="TreeGrafter"/>
</dbReference>
<dbReference type="Gene3D" id="2.60.120.590">
    <property type="entry name" value="Alpha-ketoglutarate-dependent dioxygenase AlkB-like"/>
    <property type="match status" value="1"/>
</dbReference>
<dbReference type="PANTHER" id="PTHR31573">
    <property type="entry name" value="ALPHA-KETOGLUTARATE-DEPENDENT DIOXYGENASE ALKB HOMOLOG 2"/>
    <property type="match status" value="1"/>
</dbReference>
<comment type="caution">
    <text evidence="3">The sequence shown here is derived from an EMBL/GenBank/DDBJ whole genome shotgun (WGS) entry which is preliminary data.</text>
</comment>
<dbReference type="GO" id="GO:0008198">
    <property type="term" value="F:ferrous iron binding"/>
    <property type="evidence" value="ECO:0007669"/>
    <property type="project" value="TreeGrafter"/>
</dbReference>
<evidence type="ECO:0000313" key="4">
    <source>
        <dbReference type="Proteomes" id="UP001161017"/>
    </source>
</evidence>
<gene>
    <name evidence="3" type="ORF">OHK93_003433</name>
</gene>
<dbReference type="EMBL" id="JAPUFD010000018">
    <property type="protein sequence ID" value="MDI1492221.1"/>
    <property type="molecule type" value="Genomic_DNA"/>
</dbReference>
<evidence type="ECO:0000313" key="3">
    <source>
        <dbReference type="EMBL" id="MDI1492221.1"/>
    </source>
</evidence>
<dbReference type="InterPro" id="IPR005123">
    <property type="entry name" value="Oxoglu/Fe-dep_dioxygenase_dom"/>
</dbReference>
<dbReference type="Pfam" id="PF13532">
    <property type="entry name" value="2OG-FeII_Oxy_2"/>
    <property type="match status" value="1"/>
</dbReference>
<protein>
    <recommendedName>
        <fullName evidence="2">Fe2OG dioxygenase domain-containing protein</fullName>
    </recommendedName>
</protein>
<dbReference type="GO" id="GO:0035516">
    <property type="term" value="F:broad specificity oxidative DNA demethylase activity"/>
    <property type="evidence" value="ECO:0007669"/>
    <property type="project" value="TreeGrafter"/>
</dbReference>
<evidence type="ECO:0000256" key="1">
    <source>
        <dbReference type="SAM" id="MobiDB-lite"/>
    </source>
</evidence>
<accession>A0AA43QVS5</accession>
<dbReference type="AlphaFoldDB" id="A0AA43QVS5"/>
<proteinExistence type="predicted"/>
<feature type="compositionally biased region" description="Low complexity" evidence="1">
    <location>
        <begin position="57"/>
        <end position="78"/>
    </location>
</feature>
<dbReference type="InterPro" id="IPR027450">
    <property type="entry name" value="AlkB-like"/>
</dbReference>
<dbReference type="GO" id="GO:0006307">
    <property type="term" value="P:DNA alkylation repair"/>
    <property type="evidence" value="ECO:0007669"/>
    <property type="project" value="TreeGrafter"/>
</dbReference>
<feature type="domain" description="Fe2OG dioxygenase" evidence="2">
    <location>
        <begin position="524"/>
        <end position="679"/>
    </location>
</feature>
<dbReference type="SUPFAM" id="SSF51197">
    <property type="entry name" value="Clavaminate synthase-like"/>
    <property type="match status" value="1"/>
</dbReference>